<organism evidence="1 2">
    <name type="scientific">Pseudomonas phage vB_PaeM_PAO1_Ab03</name>
    <dbReference type="NCBI Taxonomy" id="1548901"/>
    <lineage>
        <taxon>Viruses</taxon>
        <taxon>Duplodnaviria</taxon>
        <taxon>Heunggongvirae</taxon>
        <taxon>Uroviricota</taxon>
        <taxon>Caudoviricetes</taxon>
        <taxon>Vandenendeviridae</taxon>
        <taxon>Nankokuvirus</taxon>
        <taxon>Nankokuvirus Ab03</taxon>
    </lineage>
</organism>
<keyword evidence="2" id="KW-1185">Reference proteome</keyword>
<protein>
    <submittedName>
        <fullName evidence="1">Uncharacterized protein</fullName>
    </submittedName>
</protein>
<evidence type="ECO:0000313" key="1">
    <source>
        <dbReference type="EMBL" id="CEF89171.1"/>
    </source>
</evidence>
<proteinExistence type="predicted"/>
<accession>A0A0A1IUL1</accession>
<reference evidence="2" key="1">
    <citation type="journal article" date="2015" name="PLoS ONE">
        <title>Investigation of a Large Collection of Pseudomonas aeruginosa Bacteriophages Collected from a Single Environmental Source in Abidjan, Cote d'Ivoire.</title>
        <authorList>
            <person name="Essoh C."/>
            <person name="Latino L."/>
            <person name="Midoux C."/>
            <person name="Blouin Y."/>
            <person name="Loukou G."/>
            <person name="Nguetta S.P."/>
            <person name="Lathro S."/>
            <person name="Cablanmian A."/>
            <person name="Kouassi A.K."/>
            <person name="Vergnaud G."/>
            <person name="Pourcel C."/>
        </authorList>
    </citation>
    <scope>NUCLEOTIDE SEQUENCE [LARGE SCALE GENOMIC DNA]</scope>
</reference>
<dbReference type="EMBL" id="LN610573">
    <property type="protein sequence ID" value="CEF89171.1"/>
    <property type="molecule type" value="Genomic_DNA"/>
</dbReference>
<dbReference type="OrthoDB" id="13474at10239"/>
<name>A0A0A1IUL1_9CAUD</name>
<dbReference type="RefSeq" id="YP_009124462.1">
    <property type="nucleotide sequence ID" value="NC_026587.1"/>
</dbReference>
<dbReference type="KEGG" id="vg:23679377"/>
<dbReference type="Proteomes" id="UP000030230">
    <property type="component" value="Segment"/>
</dbReference>
<gene>
    <name evidence="1" type="primary">ORF66</name>
</gene>
<sequence>MALTMDELRAKYPGIEDIYTQLEDALYNVAEAALGDFPLVLSYCDNQQTQTPALYIEPMDIKAVFTEQVAGTLEIDPTDPERAVQEVTKWYTLKARFTGLGSPHNHAMAAAAVQHLEFFLSTEDGYQALESNGFSKNGANPIRRIRDQRPNELYQHFRYDVHLSYAITRKEEVTWIEALELDAVYTNAGREPDHVIKNHISLNEGP</sequence>
<dbReference type="GeneID" id="23679377"/>
<evidence type="ECO:0000313" key="2">
    <source>
        <dbReference type="Proteomes" id="UP000030230"/>
    </source>
</evidence>